<dbReference type="EMBL" id="CP031229">
    <property type="protein sequence ID" value="AXH96488.1"/>
    <property type="molecule type" value="Genomic_DNA"/>
</dbReference>
<proteinExistence type="predicted"/>
<feature type="domain" description="SGNH" evidence="3">
    <location>
        <begin position="456"/>
        <end position="674"/>
    </location>
</feature>
<reference evidence="4 5" key="1">
    <citation type="submission" date="2018-07" db="EMBL/GenBank/DDBJ databases">
        <title>Complete genome sequencing of Ornithinimicrobium sp. AMA3305.</title>
        <authorList>
            <person name="Bae J.-W."/>
        </authorList>
    </citation>
    <scope>NUCLEOTIDE SEQUENCE [LARGE SCALE GENOMIC DNA]</scope>
    <source>
        <strain evidence="4 5">AMA3305</strain>
    </source>
</reference>
<evidence type="ECO:0000313" key="5">
    <source>
        <dbReference type="Proteomes" id="UP000253790"/>
    </source>
</evidence>
<name>A0A345NN80_9MICO</name>
<feature type="transmembrane region" description="Helical" evidence="1">
    <location>
        <begin position="333"/>
        <end position="355"/>
    </location>
</feature>
<dbReference type="KEGG" id="orn:DV701_10445"/>
<evidence type="ECO:0000256" key="1">
    <source>
        <dbReference type="SAM" id="Phobius"/>
    </source>
</evidence>
<feature type="transmembrane region" description="Helical" evidence="1">
    <location>
        <begin position="156"/>
        <end position="173"/>
    </location>
</feature>
<dbReference type="Proteomes" id="UP000253790">
    <property type="component" value="Chromosome"/>
</dbReference>
<keyword evidence="1" id="KW-0812">Transmembrane</keyword>
<feature type="transmembrane region" description="Helical" evidence="1">
    <location>
        <begin position="309"/>
        <end position="327"/>
    </location>
</feature>
<dbReference type="InterPro" id="IPR043968">
    <property type="entry name" value="SGNH"/>
</dbReference>
<gene>
    <name evidence="4" type="ORF">DV701_10445</name>
</gene>
<dbReference type="PANTHER" id="PTHR23028:SF53">
    <property type="entry name" value="ACYL_TRANSF_3 DOMAIN-CONTAINING PROTEIN"/>
    <property type="match status" value="1"/>
</dbReference>
<protein>
    <submittedName>
        <fullName evidence="4">Acyltransferase</fullName>
    </submittedName>
</protein>
<sequence>MSREVPPRGDGQSVPRTGFRPELHGVRGLAIALVVLFHLFGQGRVSGGIDAFLAISGFLMTLSVARRLEDGSLRLTAYLSRLLRRLLPPVLLVLTAVAAAGYLIGPSGQQAQLVRELRATLLWAENWELIASQLDYAAAGPGTSPLQHFWSLSVQGQFYLIWFVLLVAAAWLGRRLGRTVWASALAAVCAVTVVSFLWQVLVLADDQQVAYLHTGGRLWELGLGGVVGLVLPRLRLPRALRVGLGWVGLVLLASCGFFLDGRELFPGPWALWPVAGVLLVLVAGTTHAPGSADRLLHLAPFRFLGDISYAWYLWHWPLLIYLLHLTGKEVADLRLAVVVLVVSVLLAWASTRLVEDPVHHFLGGRQLLTLGGTVGVLVLSALVASAVLGHLDARERAHLAQAARPSVDHPGAAVLGPGWEGVLPDVPPVPDLSVVGQDLPEVYDLEGCVNTHRDTPESALPGLCFLGPQDARHTVLVAGGSHVAQWMPALRLVAEQEGWRLAFTEKGGCQFLPRPEPGSQDPEQTDSCYAYDENLWPLIEDLDPDYLFTIGTTSRPVEGEATPEGFLIQWRRLDRLGVGVLAVRDSTRLQEKVPECLERTGFDAVACGQPRTERLRATSPLLEVAELPSNVRSVDLTDRICRPDRCRAIEGNVIVYRDTSHVTATYMRSLAPFLRDALEEAAPALF</sequence>
<evidence type="ECO:0000259" key="3">
    <source>
        <dbReference type="Pfam" id="PF19040"/>
    </source>
</evidence>
<dbReference type="PANTHER" id="PTHR23028">
    <property type="entry name" value="ACETYLTRANSFERASE"/>
    <property type="match status" value="1"/>
</dbReference>
<keyword evidence="1" id="KW-0472">Membrane</keyword>
<keyword evidence="4" id="KW-0012">Acyltransferase</keyword>
<dbReference type="OrthoDB" id="3404679at2"/>
<feature type="domain" description="Acyltransferase 3" evidence="2">
    <location>
        <begin position="22"/>
        <end position="350"/>
    </location>
</feature>
<dbReference type="GO" id="GO:0016747">
    <property type="term" value="F:acyltransferase activity, transferring groups other than amino-acyl groups"/>
    <property type="evidence" value="ECO:0007669"/>
    <property type="project" value="InterPro"/>
</dbReference>
<dbReference type="AlphaFoldDB" id="A0A345NN80"/>
<evidence type="ECO:0000259" key="2">
    <source>
        <dbReference type="Pfam" id="PF01757"/>
    </source>
</evidence>
<feature type="transmembrane region" description="Helical" evidence="1">
    <location>
        <begin position="47"/>
        <end position="65"/>
    </location>
</feature>
<feature type="transmembrane region" description="Helical" evidence="1">
    <location>
        <begin position="210"/>
        <end position="232"/>
    </location>
</feature>
<dbReference type="InterPro" id="IPR002656">
    <property type="entry name" value="Acyl_transf_3_dom"/>
</dbReference>
<organism evidence="4 5">
    <name type="scientific">Ornithinimicrobium avium</name>
    <dbReference type="NCBI Taxonomy" id="2283195"/>
    <lineage>
        <taxon>Bacteria</taxon>
        <taxon>Bacillati</taxon>
        <taxon>Actinomycetota</taxon>
        <taxon>Actinomycetes</taxon>
        <taxon>Micrococcales</taxon>
        <taxon>Ornithinimicrobiaceae</taxon>
        <taxon>Ornithinimicrobium</taxon>
    </lineage>
</organism>
<feature type="transmembrane region" description="Helical" evidence="1">
    <location>
        <begin position="239"/>
        <end position="259"/>
    </location>
</feature>
<accession>A0A345NN80</accession>
<dbReference type="Pfam" id="PF19040">
    <property type="entry name" value="SGNH"/>
    <property type="match status" value="1"/>
</dbReference>
<feature type="transmembrane region" description="Helical" evidence="1">
    <location>
        <begin position="180"/>
        <end position="204"/>
    </location>
</feature>
<dbReference type="RefSeq" id="WP_114928253.1">
    <property type="nucleotide sequence ID" value="NZ_CP031229.1"/>
</dbReference>
<dbReference type="GO" id="GO:0016020">
    <property type="term" value="C:membrane"/>
    <property type="evidence" value="ECO:0007669"/>
    <property type="project" value="TreeGrafter"/>
</dbReference>
<keyword evidence="5" id="KW-1185">Reference proteome</keyword>
<keyword evidence="4" id="KW-0808">Transferase</keyword>
<feature type="transmembrane region" description="Helical" evidence="1">
    <location>
        <begin position="86"/>
        <end position="105"/>
    </location>
</feature>
<evidence type="ECO:0000313" key="4">
    <source>
        <dbReference type="EMBL" id="AXH96488.1"/>
    </source>
</evidence>
<keyword evidence="1" id="KW-1133">Transmembrane helix</keyword>
<dbReference type="GO" id="GO:0009103">
    <property type="term" value="P:lipopolysaccharide biosynthetic process"/>
    <property type="evidence" value="ECO:0007669"/>
    <property type="project" value="TreeGrafter"/>
</dbReference>
<dbReference type="Pfam" id="PF01757">
    <property type="entry name" value="Acyl_transf_3"/>
    <property type="match status" value="1"/>
</dbReference>
<feature type="transmembrane region" description="Helical" evidence="1">
    <location>
        <begin position="271"/>
        <end position="288"/>
    </location>
</feature>
<dbReference type="InterPro" id="IPR050879">
    <property type="entry name" value="Acyltransferase_3"/>
</dbReference>
<feature type="transmembrane region" description="Helical" evidence="1">
    <location>
        <begin position="367"/>
        <end position="391"/>
    </location>
</feature>